<name>A0ABY4L0C6_THEAE</name>
<dbReference type="EMBL" id="CP051627">
    <property type="protein sequence ID" value="UPT20785.1"/>
    <property type="molecule type" value="Genomic_DNA"/>
</dbReference>
<sequence length="167" mass="18462">MGDSSEVDIRDDVAFQRREWRVERAAWVLAALLLALALAGLFGGGPLSWAGAGSPDGVVHVAYERFVRGHSPTTLEVRVAPQAVREGRIWLGVSQDFLETVTVESVTPQPSRVVGGTGTLVYEFDTDRAEEPLAVAFDLRAERTWLHRARIGVEGSEPVRFWQFVYP</sequence>
<evidence type="ECO:0000256" key="1">
    <source>
        <dbReference type="SAM" id="Phobius"/>
    </source>
</evidence>
<protein>
    <recommendedName>
        <fullName evidence="4">DUF1616 domain-containing protein</fullName>
    </recommendedName>
</protein>
<evidence type="ECO:0008006" key="4">
    <source>
        <dbReference type="Google" id="ProtNLM"/>
    </source>
</evidence>
<accession>A0ABY4L0C6</accession>
<keyword evidence="1" id="KW-1133">Transmembrane helix</keyword>
<dbReference type="RefSeq" id="WP_282573922.1">
    <property type="nucleotide sequence ID" value="NZ_BAABEB010000027.1"/>
</dbReference>
<keyword evidence="3" id="KW-1185">Reference proteome</keyword>
<feature type="transmembrane region" description="Helical" evidence="1">
    <location>
        <begin position="25"/>
        <end position="49"/>
    </location>
</feature>
<dbReference type="Proteomes" id="UP000832041">
    <property type="component" value="Chromosome"/>
</dbReference>
<organism evidence="2 3">
    <name type="scientific">Thermobifida alba</name>
    <name type="common">Thermomonospora alba</name>
    <dbReference type="NCBI Taxonomy" id="53522"/>
    <lineage>
        <taxon>Bacteria</taxon>
        <taxon>Bacillati</taxon>
        <taxon>Actinomycetota</taxon>
        <taxon>Actinomycetes</taxon>
        <taxon>Streptosporangiales</taxon>
        <taxon>Nocardiopsidaceae</taxon>
        <taxon>Thermobifida</taxon>
    </lineage>
</organism>
<evidence type="ECO:0000313" key="3">
    <source>
        <dbReference type="Proteomes" id="UP000832041"/>
    </source>
</evidence>
<gene>
    <name evidence="2" type="ORF">FOF52_07275</name>
</gene>
<reference evidence="2 3" key="1">
    <citation type="submission" date="2020-04" db="EMBL/GenBank/DDBJ databases">
        <title>Thermobifida alba genome sequencing and assembly.</title>
        <authorList>
            <person name="Luzics S."/>
            <person name="Horvath B."/>
            <person name="Nagy I."/>
            <person name="Toth A."/>
            <person name="Nagy I."/>
            <person name="Kukolya J."/>
        </authorList>
    </citation>
    <scope>NUCLEOTIDE SEQUENCE [LARGE SCALE GENOMIC DNA]</scope>
    <source>
        <strain evidence="2 3">DSM 43795</strain>
    </source>
</reference>
<keyword evidence="1" id="KW-0472">Membrane</keyword>
<proteinExistence type="predicted"/>
<evidence type="ECO:0000313" key="2">
    <source>
        <dbReference type="EMBL" id="UPT20785.1"/>
    </source>
</evidence>
<keyword evidence="1" id="KW-0812">Transmembrane</keyword>